<gene>
    <name evidence="1" type="ORF">OFLC_LOCUS10521</name>
</gene>
<sequence length="46" mass="5226">MKKVTDTEENFLKNDVVYANDVAESDVAMTNITGQDYQNAVVRKLF</sequence>
<evidence type="ECO:0000313" key="2">
    <source>
        <dbReference type="Proteomes" id="UP000267606"/>
    </source>
</evidence>
<organism evidence="3">
    <name type="scientific">Onchocerca flexuosa</name>
    <dbReference type="NCBI Taxonomy" id="387005"/>
    <lineage>
        <taxon>Eukaryota</taxon>
        <taxon>Metazoa</taxon>
        <taxon>Ecdysozoa</taxon>
        <taxon>Nematoda</taxon>
        <taxon>Chromadorea</taxon>
        <taxon>Rhabditida</taxon>
        <taxon>Spirurina</taxon>
        <taxon>Spiruromorpha</taxon>
        <taxon>Filarioidea</taxon>
        <taxon>Onchocercidae</taxon>
        <taxon>Onchocerca</taxon>
    </lineage>
</organism>
<dbReference type="EMBL" id="UZAJ01014102">
    <property type="protein sequence ID" value="VDO69106.1"/>
    <property type="molecule type" value="Genomic_DNA"/>
</dbReference>
<protein>
    <submittedName>
        <fullName evidence="3">Lipoprotein</fullName>
    </submittedName>
</protein>
<dbReference type="AlphaFoldDB" id="A0A183HSQ7"/>
<proteinExistence type="predicted"/>
<accession>A0A183HSQ7</accession>
<evidence type="ECO:0000313" key="1">
    <source>
        <dbReference type="EMBL" id="VDO69106.1"/>
    </source>
</evidence>
<evidence type="ECO:0000313" key="3">
    <source>
        <dbReference type="WBParaSite" id="OFLC_0001051801-mRNA-1"/>
    </source>
</evidence>
<reference evidence="3" key="1">
    <citation type="submission" date="2016-06" db="UniProtKB">
        <authorList>
            <consortium name="WormBaseParasite"/>
        </authorList>
    </citation>
    <scope>IDENTIFICATION</scope>
</reference>
<keyword evidence="2" id="KW-1185">Reference proteome</keyword>
<name>A0A183HSQ7_9BILA</name>
<dbReference type="WBParaSite" id="OFLC_0001051801-mRNA-1">
    <property type="protein sequence ID" value="OFLC_0001051801-mRNA-1"/>
    <property type="gene ID" value="OFLC_0001051801"/>
</dbReference>
<dbReference type="STRING" id="387005.A0A183HSQ7"/>
<dbReference type="Proteomes" id="UP000267606">
    <property type="component" value="Unassembled WGS sequence"/>
</dbReference>
<reference evidence="1 2" key="2">
    <citation type="submission" date="2018-11" db="EMBL/GenBank/DDBJ databases">
        <authorList>
            <consortium name="Pathogen Informatics"/>
        </authorList>
    </citation>
    <scope>NUCLEOTIDE SEQUENCE [LARGE SCALE GENOMIC DNA]</scope>
</reference>